<evidence type="ECO:0000256" key="1">
    <source>
        <dbReference type="ARBA" id="ARBA00004651"/>
    </source>
</evidence>
<dbReference type="InterPro" id="IPR000515">
    <property type="entry name" value="MetI-like"/>
</dbReference>
<dbReference type="PANTHER" id="PTHR43163:SF6">
    <property type="entry name" value="DIPEPTIDE TRANSPORT SYSTEM PERMEASE PROTEIN DPPB-RELATED"/>
    <property type="match status" value="1"/>
</dbReference>
<comment type="caution">
    <text evidence="9">The sequence shown here is derived from an EMBL/GenBank/DDBJ whole genome shotgun (WGS) entry which is preliminary data.</text>
</comment>
<evidence type="ECO:0000256" key="4">
    <source>
        <dbReference type="ARBA" id="ARBA00022692"/>
    </source>
</evidence>
<dbReference type="PANTHER" id="PTHR43163">
    <property type="entry name" value="DIPEPTIDE TRANSPORT SYSTEM PERMEASE PROTEIN DPPB-RELATED"/>
    <property type="match status" value="1"/>
</dbReference>
<evidence type="ECO:0000256" key="2">
    <source>
        <dbReference type="ARBA" id="ARBA00022448"/>
    </source>
</evidence>
<feature type="transmembrane region" description="Helical" evidence="7">
    <location>
        <begin position="133"/>
        <end position="156"/>
    </location>
</feature>
<dbReference type="InterPro" id="IPR045621">
    <property type="entry name" value="BPD_transp_1_N"/>
</dbReference>
<evidence type="ECO:0000256" key="6">
    <source>
        <dbReference type="ARBA" id="ARBA00023136"/>
    </source>
</evidence>
<dbReference type="AlphaFoldDB" id="A0A941IS06"/>
<evidence type="ECO:0000313" key="9">
    <source>
        <dbReference type="EMBL" id="MBR7837944.1"/>
    </source>
</evidence>
<evidence type="ECO:0000313" key="10">
    <source>
        <dbReference type="Proteomes" id="UP000675781"/>
    </source>
</evidence>
<keyword evidence="10" id="KW-1185">Reference proteome</keyword>
<dbReference type="EMBL" id="JAGSOG010000243">
    <property type="protein sequence ID" value="MBR7837944.1"/>
    <property type="molecule type" value="Genomic_DNA"/>
</dbReference>
<dbReference type="CDD" id="cd06261">
    <property type="entry name" value="TM_PBP2"/>
    <property type="match status" value="1"/>
</dbReference>
<dbReference type="PROSITE" id="PS50928">
    <property type="entry name" value="ABC_TM1"/>
    <property type="match status" value="1"/>
</dbReference>
<keyword evidence="3" id="KW-1003">Cell membrane</keyword>
<comment type="subcellular location">
    <subcellularLocation>
        <location evidence="1 7">Cell membrane</location>
        <topology evidence="1 7">Multi-pass membrane protein</topology>
    </subcellularLocation>
</comment>
<proteinExistence type="inferred from homology"/>
<accession>A0A941IS06</accession>
<keyword evidence="6 7" id="KW-0472">Membrane</keyword>
<protein>
    <submittedName>
        <fullName evidence="9">ABC transporter permease</fullName>
    </submittedName>
</protein>
<keyword evidence="2 7" id="KW-0813">Transport</keyword>
<dbReference type="Gene3D" id="1.10.3720.10">
    <property type="entry name" value="MetI-like"/>
    <property type="match status" value="1"/>
</dbReference>
<evidence type="ECO:0000259" key="8">
    <source>
        <dbReference type="PROSITE" id="PS50928"/>
    </source>
</evidence>
<dbReference type="GO" id="GO:0005886">
    <property type="term" value="C:plasma membrane"/>
    <property type="evidence" value="ECO:0007669"/>
    <property type="project" value="UniProtKB-SubCell"/>
</dbReference>
<evidence type="ECO:0000256" key="7">
    <source>
        <dbReference type="RuleBase" id="RU363032"/>
    </source>
</evidence>
<sequence length="313" mass="32507">MLAFLARRLAAAVLLLFVISFLSFLLLSLAQVDVARQLLGLQASASAVAHENAALGLDRPLLARYADWLGSAVRGNLGTSWFTGQDVAQTIGQRLPVTLSLVLATTVVTAIASLALGLWAGTRRGVADRIVQILGVAGYALPGFLVTLLIVVVFGVDLKWFPATGYIPITRSFTGWLSTITLPTLALSLGAVAGLSQQVRSAVAAVAAQDYVRTLRARGLSGRSVVLKHVLRGACAPALTVLGLQFVGLLGGAVVVEDIFALPGIGAMTVADTSDGDVPVIMALVMVSVIGVVLINLAVDLLIGLLNPKARLT</sequence>
<feature type="transmembrane region" description="Helical" evidence="7">
    <location>
        <begin position="280"/>
        <end position="306"/>
    </location>
</feature>
<feature type="transmembrane region" description="Helical" evidence="7">
    <location>
        <begin position="176"/>
        <end position="195"/>
    </location>
</feature>
<feature type="domain" description="ABC transmembrane type-1" evidence="8">
    <location>
        <begin position="95"/>
        <end position="303"/>
    </location>
</feature>
<keyword evidence="4 7" id="KW-0812">Transmembrane</keyword>
<dbReference type="Proteomes" id="UP000675781">
    <property type="component" value="Unassembled WGS sequence"/>
</dbReference>
<evidence type="ECO:0000256" key="5">
    <source>
        <dbReference type="ARBA" id="ARBA00022989"/>
    </source>
</evidence>
<dbReference type="RefSeq" id="WP_212532406.1">
    <property type="nucleotide sequence ID" value="NZ_JAGSOG010000243.1"/>
</dbReference>
<dbReference type="SUPFAM" id="SSF161098">
    <property type="entry name" value="MetI-like"/>
    <property type="match status" value="1"/>
</dbReference>
<dbReference type="GO" id="GO:0055085">
    <property type="term" value="P:transmembrane transport"/>
    <property type="evidence" value="ECO:0007669"/>
    <property type="project" value="InterPro"/>
</dbReference>
<dbReference type="Pfam" id="PF19300">
    <property type="entry name" value="BPD_transp_1_N"/>
    <property type="match status" value="1"/>
</dbReference>
<name>A0A941IS06_9ACTN</name>
<comment type="similarity">
    <text evidence="7">Belongs to the binding-protein-dependent transport system permease family.</text>
</comment>
<keyword evidence="5 7" id="KW-1133">Transmembrane helix</keyword>
<gene>
    <name evidence="9" type="ORF">KDL01_32025</name>
</gene>
<organism evidence="9 10">
    <name type="scientific">Actinospica durhamensis</name>
    <dbReference type="NCBI Taxonomy" id="1508375"/>
    <lineage>
        <taxon>Bacteria</taxon>
        <taxon>Bacillati</taxon>
        <taxon>Actinomycetota</taxon>
        <taxon>Actinomycetes</taxon>
        <taxon>Catenulisporales</taxon>
        <taxon>Actinospicaceae</taxon>
        <taxon>Actinospica</taxon>
    </lineage>
</organism>
<reference evidence="9" key="1">
    <citation type="submission" date="2021-04" db="EMBL/GenBank/DDBJ databases">
        <title>Genome based classification of Actinospica acidithermotolerans sp. nov., an actinobacterium isolated from an Indonesian hot spring.</title>
        <authorList>
            <person name="Kusuma A.B."/>
            <person name="Putra K.E."/>
            <person name="Nafisah S."/>
            <person name="Loh J."/>
            <person name="Nouioui I."/>
            <person name="Goodfellow M."/>
        </authorList>
    </citation>
    <scope>NUCLEOTIDE SEQUENCE</scope>
    <source>
        <strain evidence="9">CSCA 57</strain>
    </source>
</reference>
<dbReference type="Pfam" id="PF00528">
    <property type="entry name" value="BPD_transp_1"/>
    <property type="match status" value="1"/>
</dbReference>
<evidence type="ECO:0000256" key="3">
    <source>
        <dbReference type="ARBA" id="ARBA00022475"/>
    </source>
</evidence>
<feature type="transmembrane region" description="Helical" evidence="7">
    <location>
        <begin position="238"/>
        <end position="260"/>
    </location>
</feature>
<feature type="transmembrane region" description="Helical" evidence="7">
    <location>
        <begin position="99"/>
        <end position="121"/>
    </location>
</feature>
<dbReference type="InterPro" id="IPR035906">
    <property type="entry name" value="MetI-like_sf"/>
</dbReference>